<evidence type="ECO:0000256" key="2">
    <source>
        <dbReference type="SAM" id="MobiDB-lite"/>
    </source>
</evidence>
<dbReference type="RefSeq" id="XP_043060006.1">
    <property type="nucleotide sequence ID" value="XM_043203374.1"/>
</dbReference>
<name>A0AAN6I5D2_PICAN</name>
<feature type="compositionally biased region" description="Polar residues" evidence="2">
    <location>
        <begin position="92"/>
        <end position="106"/>
    </location>
</feature>
<proteinExistence type="predicted"/>
<feature type="region of interest" description="Disordered" evidence="2">
    <location>
        <begin position="91"/>
        <end position="114"/>
    </location>
</feature>
<feature type="coiled-coil region" evidence="1">
    <location>
        <begin position="39"/>
        <end position="73"/>
    </location>
</feature>
<organism evidence="3 4">
    <name type="scientific">Pichia angusta</name>
    <name type="common">Yeast</name>
    <name type="synonym">Hansenula polymorpha</name>
    <dbReference type="NCBI Taxonomy" id="870730"/>
    <lineage>
        <taxon>Eukaryota</taxon>
        <taxon>Fungi</taxon>
        <taxon>Dikarya</taxon>
        <taxon>Ascomycota</taxon>
        <taxon>Saccharomycotina</taxon>
        <taxon>Pichiomycetes</taxon>
        <taxon>Pichiales</taxon>
        <taxon>Pichiaceae</taxon>
        <taxon>Ogataea</taxon>
    </lineage>
</organism>
<dbReference type="AlphaFoldDB" id="A0AAN6I5D2"/>
<dbReference type="GeneID" id="66126903"/>
<gene>
    <name evidence="3" type="ORF">KL928_002852</name>
</gene>
<sequence>MDTPDDSELLPDDQKLLASLRSFLVRKNARIRRQAGDSRGDLAEQVRQQRHEIIELRNKCRMLEQKLRMYEQSSPKHAILVSPKKIQLSPLKAQQHSPTYSALSGTETEDSEFNTPRKLRLVGTAAVLTASPSKNGSALDDCDEESIKVLKQSSSQQPRDKIRQMAVVDLTHHPGRKGNWWPEDFKPNPETNFGQTEAFKLRRINPKYAHPALQTQFKYQQQHLKQEAMKDFNRLAGQVEPVTPGVKLVWSAADSASLPTPLKTPDQALSNPKIDPVFKFEINKSNYKNFDLNLNSNKIKLWLDLQDSPPGHERSEFPTPSQSEADRQKSIKRAKLVALQRLFQTVFMVQPTDKSGTSYQQVGKFIFRNDEWNELVRRNEFQIDESIFYNAE</sequence>
<evidence type="ECO:0000313" key="4">
    <source>
        <dbReference type="Proteomes" id="UP001196530"/>
    </source>
</evidence>
<keyword evidence="1" id="KW-0175">Coiled coil</keyword>
<evidence type="ECO:0000313" key="3">
    <source>
        <dbReference type="EMBL" id="KAG7818984.1"/>
    </source>
</evidence>
<reference evidence="3" key="1">
    <citation type="journal article" date="2021" name="G3 (Bethesda)">
        <title>Genomic diversity, chromosomal rearrangements, and interspecies hybridization in the ogataea polymorpha species complex.</title>
        <authorList>
            <person name="Hanson S.J."/>
            <person name="Cinneide E.O."/>
            <person name="Salzberg L.I."/>
            <person name="Wolfe K.H."/>
            <person name="McGowan J."/>
            <person name="Fitzpatrick D.A."/>
            <person name="Matlin K."/>
        </authorList>
    </citation>
    <scope>NUCLEOTIDE SEQUENCE</scope>
    <source>
        <strain evidence="3">61-244</strain>
    </source>
</reference>
<feature type="region of interest" description="Disordered" evidence="2">
    <location>
        <begin position="310"/>
        <end position="329"/>
    </location>
</feature>
<accession>A0AAN6I5D2</accession>
<evidence type="ECO:0000256" key="1">
    <source>
        <dbReference type="SAM" id="Coils"/>
    </source>
</evidence>
<comment type="caution">
    <text evidence="3">The sequence shown here is derived from an EMBL/GenBank/DDBJ whole genome shotgun (WGS) entry which is preliminary data.</text>
</comment>
<dbReference type="EMBL" id="JAHLUX010000005">
    <property type="protein sequence ID" value="KAG7818984.1"/>
    <property type="molecule type" value="Genomic_DNA"/>
</dbReference>
<protein>
    <submittedName>
        <fullName evidence="3">Uncharacterized protein</fullName>
    </submittedName>
</protein>
<dbReference type="Proteomes" id="UP001196530">
    <property type="component" value="Unassembled WGS sequence"/>
</dbReference>